<dbReference type="GO" id="GO:0043144">
    <property type="term" value="P:sno(s)RNA processing"/>
    <property type="evidence" value="ECO:0007669"/>
    <property type="project" value="EnsemblFungi"/>
</dbReference>
<dbReference type="GO" id="GO:0000398">
    <property type="term" value="P:mRNA splicing, via spliceosome"/>
    <property type="evidence" value="ECO:0007669"/>
    <property type="project" value="EnsemblFungi"/>
</dbReference>
<evidence type="ECO:0000259" key="15">
    <source>
        <dbReference type="Pfam" id="PF03159"/>
    </source>
</evidence>
<dbReference type="GO" id="GO:0030846">
    <property type="term" value="P:termination of RNA polymerase II transcription, poly(A)-coupled"/>
    <property type="evidence" value="ECO:0007669"/>
    <property type="project" value="EnsemblFungi"/>
</dbReference>
<feature type="compositionally biased region" description="Basic and acidic residues" evidence="14">
    <location>
        <begin position="784"/>
        <end position="795"/>
    </location>
</feature>
<dbReference type="GO" id="GO:0071028">
    <property type="term" value="P:nuclear mRNA surveillance"/>
    <property type="evidence" value="ECO:0007669"/>
    <property type="project" value="EnsemblFungi"/>
</dbReference>
<evidence type="ECO:0000256" key="2">
    <source>
        <dbReference type="ARBA" id="ARBA00006994"/>
    </source>
</evidence>
<feature type="compositionally biased region" description="Pro residues" evidence="14">
    <location>
        <begin position="907"/>
        <end position="918"/>
    </location>
</feature>
<evidence type="ECO:0000259" key="16">
    <source>
        <dbReference type="Pfam" id="PF17846"/>
    </source>
</evidence>
<evidence type="ECO:0000256" key="8">
    <source>
        <dbReference type="ARBA" id="ARBA00022839"/>
    </source>
</evidence>
<dbReference type="GO" id="GO:0071035">
    <property type="term" value="P:nuclear polyadenylation-dependent rRNA catabolic process"/>
    <property type="evidence" value="ECO:0007669"/>
    <property type="project" value="EnsemblFungi"/>
</dbReference>
<keyword evidence="11" id="KW-0539">Nucleus</keyword>
<feature type="domain" description="Xrn1 N-terminal" evidence="15">
    <location>
        <begin position="22"/>
        <end position="202"/>
    </location>
</feature>
<dbReference type="Pfam" id="PF03159">
    <property type="entry name" value="XRN_N"/>
    <property type="match status" value="1"/>
</dbReference>
<feature type="compositionally biased region" description="Low complexity" evidence="14">
    <location>
        <begin position="796"/>
        <end position="806"/>
    </location>
</feature>
<organism evidence="17 18">
    <name type="scientific">Paramicrosporidium saccamoebae</name>
    <dbReference type="NCBI Taxonomy" id="1246581"/>
    <lineage>
        <taxon>Eukaryota</taxon>
        <taxon>Fungi</taxon>
        <taxon>Fungi incertae sedis</taxon>
        <taxon>Cryptomycota</taxon>
        <taxon>Cryptomycota incertae sedis</taxon>
        <taxon>Paramicrosporidium</taxon>
    </lineage>
</organism>
<keyword evidence="7 13" id="KW-0378">Hydrolase</keyword>
<dbReference type="InterPro" id="IPR004859">
    <property type="entry name" value="Xrn1_N"/>
</dbReference>
<keyword evidence="8 13" id="KW-0269">Exonuclease</keyword>
<dbReference type="STRING" id="1246581.A0A2H9TLS1"/>
<feature type="compositionally biased region" description="Basic and acidic residues" evidence="14">
    <location>
        <begin position="724"/>
        <end position="756"/>
    </location>
</feature>
<evidence type="ECO:0000256" key="9">
    <source>
        <dbReference type="ARBA" id="ARBA00023015"/>
    </source>
</evidence>
<feature type="region of interest" description="Disordered" evidence="14">
    <location>
        <begin position="66"/>
        <end position="91"/>
    </location>
</feature>
<dbReference type="EC" id="3.1.13.-" evidence="13"/>
<feature type="compositionally biased region" description="Basic and acidic residues" evidence="14">
    <location>
        <begin position="74"/>
        <end position="91"/>
    </location>
</feature>
<dbReference type="GO" id="GO:0004534">
    <property type="term" value="F:5'-3' RNA exonuclease activity"/>
    <property type="evidence" value="ECO:0007669"/>
    <property type="project" value="UniProtKB-UniRule"/>
</dbReference>
<comment type="similarity">
    <text evidence="2 13">Belongs to the 5'-3' exonuclease family. XRN2/RAT1 subfamily.</text>
</comment>
<dbReference type="PANTHER" id="PTHR12341:SF41">
    <property type="entry name" value="5'-3' EXORIBONUCLEASE 2"/>
    <property type="match status" value="1"/>
</dbReference>
<name>A0A2H9TLS1_9FUNG</name>
<dbReference type="PIRSF" id="PIRSF037239">
    <property type="entry name" value="Exonuclease_Xrn2"/>
    <property type="match status" value="1"/>
</dbReference>
<dbReference type="Pfam" id="PF17846">
    <property type="entry name" value="XRN_M"/>
    <property type="match status" value="1"/>
</dbReference>
<evidence type="ECO:0000256" key="13">
    <source>
        <dbReference type="PIRNR" id="PIRNR037239"/>
    </source>
</evidence>
<evidence type="ECO:0000256" key="6">
    <source>
        <dbReference type="ARBA" id="ARBA00022722"/>
    </source>
</evidence>
<keyword evidence="10" id="KW-0804">Transcription</keyword>
<evidence type="ECO:0000256" key="3">
    <source>
        <dbReference type="ARBA" id="ARBA00022472"/>
    </source>
</evidence>
<evidence type="ECO:0000256" key="11">
    <source>
        <dbReference type="ARBA" id="ARBA00023242"/>
    </source>
</evidence>
<dbReference type="InterPro" id="IPR041412">
    <property type="entry name" value="Xrn1_helical"/>
</dbReference>
<keyword evidence="6 13" id="KW-0540">Nuclease</keyword>
<feature type="compositionally biased region" description="Basic and acidic residues" evidence="14">
    <location>
        <begin position="361"/>
        <end position="378"/>
    </location>
</feature>
<feature type="region of interest" description="Disordered" evidence="14">
    <location>
        <begin position="361"/>
        <end position="386"/>
    </location>
</feature>
<dbReference type="InterPro" id="IPR017151">
    <property type="entry name" value="Xrn2/3/4"/>
</dbReference>
<keyword evidence="4" id="KW-0698">rRNA processing</keyword>
<comment type="caution">
    <text evidence="17">The sequence shown here is derived from an EMBL/GenBank/DDBJ whole genome shotgun (WGS) entry which is preliminary data.</text>
</comment>
<dbReference type="PANTHER" id="PTHR12341">
    <property type="entry name" value="5'-&gt;3' EXORIBONUCLEASE"/>
    <property type="match status" value="1"/>
</dbReference>
<dbReference type="GO" id="GO:1904595">
    <property type="term" value="P:positive regulation of termination of RNA polymerase II transcription"/>
    <property type="evidence" value="ECO:0007669"/>
    <property type="project" value="EnsemblFungi"/>
</dbReference>
<dbReference type="InterPro" id="IPR027073">
    <property type="entry name" value="5_3_exoribonuclease"/>
</dbReference>
<dbReference type="GO" id="GO:0034244">
    <property type="term" value="P:negative regulation of transcription elongation by RNA polymerase II"/>
    <property type="evidence" value="ECO:0007669"/>
    <property type="project" value="EnsemblFungi"/>
</dbReference>
<dbReference type="GO" id="GO:0019843">
    <property type="term" value="F:rRNA binding"/>
    <property type="evidence" value="ECO:0007669"/>
    <property type="project" value="EnsemblFungi"/>
</dbReference>
<comment type="function">
    <text evidence="12">Possesses 5'-&gt;3' exoribonuclease activity. Required for the processing of nuclear mRNA and rRNA precursors. May promote the termination of transcription by RNA polymerase II. Essential for vegetative cell growth and chromosome segregation.</text>
</comment>
<feature type="domain" description="Xrn1 helical" evidence="16">
    <location>
        <begin position="272"/>
        <end position="705"/>
    </location>
</feature>
<comment type="subcellular location">
    <subcellularLocation>
        <location evidence="1">Nucleus</location>
    </subcellularLocation>
</comment>
<dbReference type="GO" id="GO:0030847">
    <property type="term" value="P:termination of RNA polymerase II transcription, exosome-dependent"/>
    <property type="evidence" value="ECO:0007669"/>
    <property type="project" value="EnsemblFungi"/>
</dbReference>
<dbReference type="GO" id="GO:0090730">
    <property type="term" value="C:Las1 complex"/>
    <property type="evidence" value="ECO:0007669"/>
    <property type="project" value="EnsemblFungi"/>
</dbReference>
<dbReference type="Gene3D" id="3.40.50.12390">
    <property type="match status" value="2"/>
</dbReference>
<feature type="region of interest" description="Disordered" evidence="14">
    <location>
        <begin position="724"/>
        <end position="918"/>
    </location>
</feature>
<dbReference type="Proteomes" id="UP000240830">
    <property type="component" value="Unassembled WGS sequence"/>
</dbReference>
<dbReference type="AlphaFoldDB" id="A0A2H9TLS1"/>
<dbReference type="GO" id="GO:0180037">
    <property type="term" value="P:rapid tRNA decay"/>
    <property type="evidence" value="ECO:0007669"/>
    <property type="project" value="EnsemblFungi"/>
</dbReference>
<proteinExistence type="inferred from homology"/>
<keyword evidence="18" id="KW-1185">Reference proteome</keyword>
<evidence type="ECO:0000256" key="10">
    <source>
        <dbReference type="ARBA" id="ARBA00023163"/>
    </source>
</evidence>
<feature type="compositionally biased region" description="Basic and acidic residues" evidence="14">
    <location>
        <begin position="830"/>
        <end position="842"/>
    </location>
</feature>
<evidence type="ECO:0000256" key="4">
    <source>
        <dbReference type="ARBA" id="ARBA00022552"/>
    </source>
</evidence>
<dbReference type="EMBL" id="MTSL01000106">
    <property type="protein sequence ID" value="PJF18705.1"/>
    <property type="molecule type" value="Genomic_DNA"/>
</dbReference>
<keyword evidence="5 13" id="KW-0507">mRNA processing</keyword>
<dbReference type="Gene3D" id="1.25.40.1050">
    <property type="match status" value="1"/>
</dbReference>
<evidence type="ECO:0000256" key="7">
    <source>
        <dbReference type="ARBA" id="ARBA00022801"/>
    </source>
</evidence>
<sequence length="918" mass="106354">MGVPALFRWLSSKYPKTVGNVAAPETEEEMMVEIFKYIDRIFAMIRPRKLLFMAIDGVAPRAKMNQQRSRRFRAAKERRDKTEKDAEIRSELGTEAEDSGDYFDYNCITPGTKFMALIASSIKYYIVERMNREPAWRNVKVIFSDANVPGEGEHKIMDYIRRQRLDPDYDPHTKHVIYGLDADLIMLSMATHEPYFKVLREDVFSEEQVKYTPCGHCGVKGHAADSCVERAKNDPTFTMAPIKEKPFIFLDVSILREYLEAELKPSTQLPFKWDLERAIDDWIFMCFFVGNDFLPHLPCLEIREGAIDILLDSYKANLPRMGGFICHNGTVELSRAQYILDDVGKVEEMIFQKRREKEERRDANIKRRKMADAEREMVHSQTPTPPSGEFANGNALLEMRDANRVAAQAFKTHLEASLQDDEPVDDVRLWERGCKGRYYRSKFHIEPDNQEFIAQVVKSYVEGLCWVMAYYYQGCPSWKWFYPYHFAPFASDLTGIGELDISFELGEPFRPFDQLMGVFPADSRMLVPEPFRRLMTEDDSEVIDFYPTDFAIDLNGKKQAWQGVVLLPFIDEERLLGALEKVYPELDPTDQQMNIRGEDRVFFSIWHPVTRHLVKRLEEGKHSASLDPAETDGLAGGVMKDADFPGLGSTYSTPLPEQGCVDVEDVQVACFVYFVPYHDRKHLRHKATLLPEAQPPSRILTPEDISAVQSGMASRRMPGRLQLERPGHHSMHQEHGRDYERRDSGRKREYQSDGQRRGNGGQWEGYQQRGQGRQGGQRGYQQEYQRDSYQRDSHQQDSYQRDSYQQEAYQRDSHQQDSYQRNPYQQPPQRDSHHQGDSRPYDSQHYQPHQPHQPHQSYQQGQYPFAAPQGNPFHVLSGPPRPMQPSMGAFHRGPPPNRRVEDLYGRYPPPPSNPNSRE</sequence>
<comment type="function">
    <text evidence="13">Possesses 5'-&gt;3' exoribonuclease activity. May promote termination of transcription by RNA polymerase II.</text>
</comment>
<evidence type="ECO:0000256" key="12">
    <source>
        <dbReference type="ARBA" id="ARBA00046137"/>
    </source>
</evidence>
<keyword evidence="3" id="KW-0806">Transcription termination</keyword>
<evidence type="ECO:0000256" key="1">
    <source>
        <dbReference type="ARBA" id="ARBA00004123"/>
    </source>
</evidence>
<reference evidence="17 18" key="1">
    <citation type="submission" date="2016-10" db="EMBL/GenBank/DDBJ databases">
        <title>The genome of Paramicrosporidium saccamoebae is the missing link in understanding Cryptomycota and Microsporidia evolution.</title>
        <authorList>
            <person name="Quandt C.A."/>
            <person name="Beaudet D."/>
            <person name="Corsaro D."/>
            <person name="Michel R."/>
            <person name="Corradi N."/>
            <person name="James T."/>
        </authorList>
    </citation>
    <scope>NUCLEOTIDE SEQUENCE [LARGE SCALE GENOMIC DNA]</scope>
    <source>
        <strain evidence="17 18">KSL3</strain>
    </source>
</reference>
<accession>A0A2H9TLS1</accession>
<gene>
    <name evidence="17" type="ORF">PSACC_01475</name>
</gene>
<dbReference type="GO" id="GO:0000448">
    <property type="term" value="P:cleavage in ITS2 between 5.8S rRNA and LSU-rRNA of tricistronic rRNA transcript (SSU-rRNA, 5.8S rRNA, LSU-rRNA)"/>
    <property type="evidence" value="ECO:0007669"/>
    <property type="project" value="EnsemblFungi"/>
</dbReference>
<keyword evidence="9" id="KW-0805">Transcription regulation</keyword>
<evidence type="ECO:0000313" key="18">
    <source>
        <dbReference type="Proteomes" id="UP000240830"/>
    </source>
</evidence>
<dbReference type="FunFam" id="3.40.50.12390:FF:000005">
    <property type="entry name" value="5'-3' exoribonuclease 2"/>
    <property type="match status" value="1"/>
</dbReference>
<evidence type="ECO:0000256" key="5">
    <source>
        <dbReference type="ARBA" id="ARBA00022664"/>
    </source>
</evidence>
<dbReference type="GO" id="GO:0051984">
    <property type="term" value="P:positive regulation of chromosome segregation"/>
    <property type="evidence" value="ECO:0007669"/>
    <property type="project" value="EnsemblFungi"/>
</dbReference>
<evidence type="ECO:0000256" key="14">
    <source>
        <dbReference type="SAM" id="MobiDB-lite"/>
    </source>
</evidence>
<dbReference type="OrthoDB" id="372487at2759"/>
<dbReference type="GO" id="GO:0110155">
    <property type="term" value="P:NAD-cap decapping"/>
    <property type="evidence" value="ECO:0007669"/>
    <property type="project" value="EnsemblFungi"/>
</dbReference>
<feature type="compositionally biased region" description="Low complexity" evidence="14">
    <location>
        <begin position="843"/>
        <end position="864"/>
    </location>
</feature>
<dbReference type="GO" id="GO:0110103">
    <property type="term" value="C:RNA polymerase II termination complex"/>
    <property type="evidence" value="ECO:0007669"/>
    <property type="project" value="EnsemblFungi"/>
</dbReference>
<feature type="compositionally biased region" description="Low complexity" evidence="14">
    <location>
        <begin position="819"/>
        <end position="829"/>
    </location>
</feature>
<dbReference type="FunFam" id="1.25.40.1050:FF:000002">
    <property type="entry name" value="5'-3' exoribonuclease"/>
    <property type="match status" value="1"/>
</dbReference>
<evidence type="ECO:0000313" key="17">
    <source>
        <dbReference type="EMBL" id="PJF18705.1"/>
    </source>
</evidence>
<protein>
    <recommendedName>
        <fullName evidence="13">5'-3' exoribonuclease</fullName>
        <ecNumber evidence="13">3.1.13.-</ecNumber>
    </recommendedName>
</protein>
<dbReference type="CDD" id="cd18673">
    <property type="entry name" value="PIN_XRN1-2-like"/>
    <property type="match status" value="1"/>
</dbReference>